<dbReference type="GO" id="GO:0032259">
    <property type="term" value="P:methylation"/>
    <property type="evidence" value="ECO:0007669"/>
    <property type="project" value="UniProtKB-KW"/>
</dbReference>
<dbReference type="Proteomes" id="UP001595878">
    <property type="component" value="Unassembled WGS sequence"/>
</dbReference>
<proteinExistence type="predicted"/>
<sequence>MLKKYIYKFISRLGYRIERKRTREELWENHQIYEIKNNLNLFFGAKPYIERLNSRYDNFKLEAQDKGLLVQFLDLKIYVETIEEFFIIDEVFLTNDYNFSTLCDATVIDIGTNIGISSLFFSTLENVKNVYSFEPVLDTYKQALMNFEMNPSEKLSSIKNIGLGKSTREETFIYNRHFKGNTGVRGLLSKTMSNLKNNETRKVQIENASKQLRPIVERHSLGSIVIKMDCEGAEYEIIEDLNHTGLLKDIDIIMLEWHDKGPHFIEKVLKENKFQVFSRSLGPNAGIIYGVNSK</sequence>
<dbReference type="InterPro" id="IPR029063">
    <property type="entry name" value="SAM-dependent_MTases_sf"/>
</dbReference>
<keyword evidence="2" id="KW-0489">Methyltransferase</keyword>
<dbReference type="Gene3D" id="3.40.50.150">
    <property type="entry name" value="Vaccinia Virus protein VP39"/>
    <property type="match status" value="1"/>
</dbReference>
<evidence type="ECO:0000259" key="1">
    <source>
        <dbReference type="Pfam" id="PF05050"/>
    </source>
</evidence>
<evidence type="ECO:0000313" key="2">
    <source>
        <dbReference type="EMBL" id="MFC4690183.1"/>
    </source>
</evidence>
<protein>
    <submittedName>
        <fullName evidence="2">FkbM family methyltransferase</fullName>
    </submittedName>
</protein>
<dbReference type="PANTHER" id="PTHR34203">
    <property type="entry name" value="METHYLTRANSFERASE, FKBM FAMILY PROTEIN"/>
    <property type="match status" value="1"/>
</dbReference>
<keyword evidence="2" id="KW-0808">Transferase</keyword>
<dbReference type="NCBIfam" id="TIGR01444">
    <property type="entry name" value="fkbM_fam"/>
    <property type="match status" value="1"/>
</dbReference>
<accession>A0ABV9L889</accession>
<organism evidence="2 3">
    <name type="scientific">Dokdonia genika</name>
    <dbReference type="NCBI Taxonomy" id="308113"/>
    <lineage>
        <taxon>Bacteria</taxon>
        <taxon>Pseudomonadati</taxon>
        <taxon>Bacteroidota</taxon>
        <taxon>Flavobacteriia</taxon>
        <taxon>Flavobacteriales</taxon>
        <taxon>Flavobacteriaceae</taxon>
        <taxon>Dokdonia</taxon>
    </lineage>
</organism>
<dbReference type="InterPro" id="IPR006342">
    <property type="entry name" value="FkbM_mtfrase"/>
</dbReference>
<dbReference type="InterPro" id="IPR052514">
    <property type="entry name" value="SAM-dependent_MTase"/>
</dbReference>
<comment type="caution">
    <text evidence="2">The sequence shown here is derived from an EMBL/GenBank/DDBJ whole genome shotgun (WGS) entry which is preliminary data.</text>
</comment>
<dbReference type="RefSeq" id="WP_380033188.1">
    <property type="nucleotide sequence ID" value="NZ_JBHSHB010000012.1"/>
</dbReference>
<feature type="domain" description="Methyltransferase FkbM" evidence="1">
    <location>
        <begin position="109"/>
        <end position="275"/>
    </location>
</feature>
<dbReference type="Pfam" id="PF05050">
    <property type="entry name" value="Methyltransf_21"/>
    <property type="match status" value="1"/>
</dbReference>
<keyword evidence="3" id="KW-1185">Reference proteome</keyword>
<reference evidence="3" key="1">
    <citation type="journal article" date="2019" name="Int. J. Syst. Evol. Microbiol.">
        <title>The Global Catalogue of Microorganisms (GCM) 10K type strain sequencing project: providing services to taxonomists for standard genome sequencing and annotation.</title>
        <authorList>
            <consortium name="The Broad Institute Genomics Platform"/>
            <consortium name="The Broad Institute Genome Sequencing Center for Infectious Disease"/>
            <person name="Wu L."/>
            <person name="Ma J."/>
        </authorList>
    </citation>
    <scope>NUCLEOTIDE SEQUENCE [LARGE SCALE GENOMIC DNA]</scope>
    <source>
        <strain evidence="3">CGMCC 4.7427</strain>
    </source>
</reference>
<dbReference type="SUPFAM" id="SSF53335">
    <property type="entry name" value="S-adenosyl-L-methionine-dependent methyltransferases"/>
    <property type="match status" value="1"/>
</dbReference>
<dbReference type="GO" id="GO:0008168">
    <property type="term" value="F:methyltransferase activity"/>
    <property type="evidence" value="ECO:0007669"/>
    <property type="project" value="UniProtKB-KW"/>
</dbReference>
<dbReference type="EMBL" id="JBHSHB010000012">
    <property type="protein sequence ID" value="MFC4690183.1"/>
    <property type="molecule type" value="Genomic_DNA"/>
</dbReference>
<name>A0ABV9L889_9FLAO</name>
<dbReference type="PANTHER" id="PTHR34203:SF15">
    <property type="entry name" value="SLL1173 PROTEIN"/>
    <property type="match status" value="1"/>
</dbReference>
<evidence type="ECO:0000313" key="3">
    <source>
        <dbReference type="Proteomes" id="UP001595878"/>
    </source>
</evidence>
<gene>
    <name evidence="2" type="ORF">ACFO5T_07055</name>
</gene>